<dbReference type="AlphaFoldDB" id="A0A8T0PUP6"/>
<evidence type="ECO:0000256" key="1">
    <source>
        <dbReference type="SAM" id="MobiDB-lite"/>
    </source>
</evidence>
<keyword evidence="2" id="KW-0472">Membrane</keyword>
<dbReference type="EMBL" id="CM029051">
    <property type="protein sequence ID" value="KAG2561764.1"/>
    <property type="molecule type" value="Genomic_DNA"/>
</dbReference>
<accession>A0A8T0PUP6</accession>
<keyword evidence="5" id="KW-1185">Reference proteome</keyword>
<feature type="region of interest" description="Disordered" evidence="1">
    <location>
        <begin position="68"/>
        <end position="106"/>
    </location>
</feature>
<proteinExistence type="predicted"/>
<evidence type="ECO:0000313" key="5">
    <source>
        <dbReference type="Proteomes" id="UP000823388"/>
    </source>
</evidence>
<organism evidence="4 5">
    <name type="scientific">Panicum virgatum</name>
    <name type="common">Blackwell switchgrass</name>
    <dbReference type="NCBI Taxonomy" id="38727"/>
    <lineage>
        <taxon>Eukaryota</taxon>
        <taxon>Viridiplantae</taxon>
        <taxon>Streptophyta</taxon>
        <taxon>Embryophyta</taxon>
        <taxon>Tracheophyta</taxon>
        <taxon>Spermatophyta</taxon>
        <taxon>Magnoliopsida</taxon>
        <taxon>Liliopsida</taxon>
        <taxon>Poales</taxon>
        <taxon>Poaceae</taxon>
        <taxon>PACMAD clade</taxon>
        <taxon>Panicoideae</taxon>
        <taxon>Panicodae</taxon>
        <taxon>Paniceae</taxon>
        <taxon>Panicinae</taxon>
        <taxon>Panicum</taxon>
        <taxon>Panicum sect. Hiantes</taxon>
    </lineage>
</organism>
<gene>
    <name evidence="4" type="ORF">PVAP13_8KG143400</name>
</gene>
<keyword evidence="2" id="KW-1133">Transmembrane helix</keyword>
<name>A0A8T0PUP6_PANVG</name>
<keyword evidence="2" id="KW-0812">Transmembrane</keyword>
<evidence type="ECO:0000256" key="2">
    <source>
        <dbReference type="SAM" id="Phobius"/>
    </source>
</evidence>
<evidence type="ECO:0000256" key="3">
    <source>
        <dbReference type="SAM" id="SignalP"/>
    </source>
</evidence>
<protein>
    <submittedName>
        <fullName evidence="4">Uncharacterized protein</fullName>
    </submittedName>
</protein>
<feature type="signal peptide" evidence="3">
    <location>
        <begin position="1"/>
        <end position="17"/>
    </location>
</feature>
<evidence type="ECO:0000313" key="4">
    <source>
        <dbReference type="EMBL" id="KAG2561764.1"/>
    </source>
</evidence>
<keyword evidence="3" id="KW-0732">Signal</keyword>
<dbReference type="Proteomes" id="UP000823388">
    <property type="component" value="Chromosome 8K"/>
</dbReference>
<feature type="transmembrane region" description="Helical" evidence="2">
    <location>
        <begin position="133"/>
        <end position="150"/>
    </location>
</feature>
<sequence length="186" mass="19729">MALALHLRRALAAASTAAPLLRSSASLTCSLLLASPSSPAAPLPLLRGGDGALAAPLRARHLLLLPHTGRLRPAPPRRPASREGTSDLGAAARPRPRPRASPPAPLPLPAHARALGSRTEAVTPVARRVSLRGGFPVCCSLICFCSLSIWRRAAAWFLLQAFAFRFQCIISWCAWLVCCVLQVLSV</sequence>
<feature type="chain" id="PRO_5035876306" evidence="3">
    <location>
        <begin position="18"/>
        <end position="186"/>
    </location>
</feature>
<feature type="transmembrane region" description="Helical" evidence="2">
    <location>
        <begin position="162"/>
        <end position="184"/>
    </location>
</feature>
<reference evidence="4" key="1">
    <citation type="submission" date="2020-05" db="EMBL/GenBank/DDBJ databases">
        <title>WGS assembly of Panicum virgatum.</title>
        <authorList>
            <person name="Lovell J.T."/>
            <person name="Jenkins J."/>
            <person name="Shu S."/>
            <person name="Juenger T.E."/>
            <person name="Schmutz J."/>
        </authorList>
    </citation>
    <scope>NUCLEOTIDE SEQUENCE</scope>
    <source>
        <strain evidence="4">AP13</strain>
    </source>
</reference>
<comment type="caution">
    <text evidence="4">The sequence shown here is derived from an EMBL/GenBank/DDBJ whole genome shotgun (WGS) entry which is preliminary data.</text>
</comment>